<sequence>MLALDLLPSFIKELATKLDIDGESKHETIIKVEALVKLFNKRLSSNPGAQPSLNVNGVQTLFIAISAIHLHYSLTSDHDLNYISDVCAELSITKPTHQSISRIFQRICEGMKMSEYNRHQLQEAFARNRSTQIEDLLSPIMVPARPIFYHYC</sequence>
<evidence type="ECO:0000313" key="2">
    <source>
        <dbReference type="Proteomes" id="UP001569428"/>
    </source>
</evidence>
<reference evidence="1 2" key="1">
    <citation type="submission" date="2024-08" db="EMBL/GenBank/DDBJ databases">
        <authorList>
            <person name="Ishaq N."/>
        </authorList>
    </citation>
    <scope>NUCLEOTIDE SEQUENCE [LARGE SCALE GENOMIC DNA]</scope>
    <source>
        <strain evidence="1 2">DSM 18651</strain>
    </source>
</reference>
<keyword evidence="2" id="KW-1185">Reference proteome</keyword>
<dbReference type="RefSeq" id="WP_371836906.1">
    <property type="nucleotide sequence ID" value="NZ_JBGMEK010000001.1"/>
</dbReference>
<protein>
    <submittedName>
        <fullName evidence="1">Uncharacterized protein</fullName>
    </submittedName>
</protein>
<comment type="caution">
    <text evidence="1">The sequence shown here is derived from an EMBL/GenBank/DDBJ whole genome shotgun (WGS) entry which is preliminary data.</text>
</comment>
<name>A0ABV4NTE5_9GAMM</name>
<accession>A0ABV4NTE5</accession>
<organism evidence="1 2">
    <name type="scientific">Microbulbifer epialgicus</name>
    <dbReference type="NCBI Taxonomy" id="393907"/>
    <lineage>
        <taxon>Bacteria</taxon>
        <taxon>Pseudomonadati</taxon>
        <taxon>Pseudomonadota</taxon>
        <taxon>Gammaproteobacteria</taxon>
        <taxon>Cellvibrionales</taxon>
        <taxon>Microbulbiferaceae</taxon>
        <taxon>Microbulbifer</taxon>
    </lineage>
</organism>
<gene>
    <name evidence="1" type="ORF">ACCI49_00015</name>
</gene>
<dbReference type="Proteomes" id="UP001569428">
    <property type="component" value="Unassembled WGS sequence"/>
</dbReference>
<dbReference type="EMBL" id="JBGMEK010000001">
    <property type="protein sequence ID" value="MFA0809285.1"/>
    <property type="molecule type" value="Genomic_DNA"/>
</dbReference>
<evidence type="ECO:0000313" key="1">
    <source>
        <dbReference type="EMBL" id="MFA0809285.1"/>
    </source>
</evidence>
<proteinExistence type="predicted"/>